<dbReference type="Gene3D" id="1.25.40.10">
    <property type="entry name" value="Tetratricopeptide repeat domain"/>
    <property type="match status" value="1"/>
</dbReference>
<name>A0A9P0MSV7_NEZVI</name>
<feature type="transmembrane region" description="Helical" evidence="7">
    <location>
        <begin position="124"/>
        <end position="143"/>
    </location>
</feature>
<dbReference type="InterPro" id="IPR052346">
    <property type="entry name" value="O-mannosyl-transferase_TMTC"/>
</dbReference>
<evidence type="ECO:0000256" key="3">
    <source>
        <dbReference type="ARBA" id="ARBA00022803"/>
    </source>
</evidence>
<comment type="function">
    <text evidence="1">Transfers mannosyl residues to the hydroxyl group of serine or threonine residues.</text>
</comment>
<sequence>MSLINSDAFVALVLGILGFLSFYSSIDGEFVFDDTEAIINNKDLNLDTPLEELFRHDFWGTYVTHNASHKSYRPLTVLSFRFHVWWNKGKLDPFHFHLLNLLLHGVATSLSYPVFGKLFNIENLWLSKAFVATLLFAVHPIHTETVAGVVGRADLLCTIFSFLSFLVYCNSLKSDGPIKTIAIMTFSGALAGVGMLCKEQGITIIGVCCVYDLLIVTRTHPFDFLSNLNMIQSNLYSSKISSYNRTMSLTMFAKKHQLVLVRHIMLLLAGSLLLYFRCWIMNFTQPVFREIDNPHSFAESFIERILNYNYLYSLNAWLLLCPEWLCFDWSMGCIPLITISAGFNDTRLLAITAFWTVFISLVATNLTFPFTAEKREVLLALSCIVIPFSIASNVLFRVGFVIAERILYLPSIGYCMLIALGIQQLKTYFKNTYLINAFLMFLLITNTFRCHQRAAEWRNEKDLFTSGLKVCPLNAKVHYNFAKHSSNPSIAIKHYRRAILLYPDYEQAMNNLANVLRENGNITESESLLRKAIL</sequence>
<evidence type="ECO:0000256" key="2">
    <source>
        <dbReference type="ARBA" id="ARBA00022737"/>
    </source>
</evidence>
<dbReference type="EMBL" id="OV725081">
    <property type="protein sequence ID" value="CAH1403315.1"/>
    <property type="molecule type" value="Genomic_DNA"/>
</dbReference>
<dbReference type="InterPro" id="IPR013618">
    <property type="entry name" value="TMTC_DUF1736"/>
</dbReference>
<evidence type="ECO:0000313" key="10">
    <source>
        <dbReference type="Proteomes" id="UP001152798"/>
    </source>
</evidence>
<feature type="transmembrane region" description="Helical" evidence="7">
    <location>
        <begin position="377"/>
        <end position="395"/>
    </location>
</feature>
<feature type="transmembrane region" description="Helical" evidence="7">
    <location>
        <begin position="7"/>
        <end position="26"/>
    </location>
</feature>
<accession>A0A9P0MSV7</accession>
<feature type="domain" description="DUF1736" evidence="8">
    <location>
        <begin position="283"/>
        <end position="358"/>
    </location>
</feature>
<keyword evidence="3" id="KW-0802">TPR repeat</keyword>
<evidence type="ECO:0000256" key="7">
    <source>
        <dbReference type="SAM" id="Phobius"/>
    </source>
</evidence>
<dbReference type="InterPro" id="IPR011990">
    <property type="entry name" value="TPR-like_helical_dom_sf"/>
</dbReference>
<feature type="transmembrane region" description="Helical" evidence="7">
    <location>
        <begin position="149"/>
        <end position="169"/>
    </location>
</feature>
<gene>
    <name evidence="9" type="ORF">NEZAVI_LOCUS11938</name>
</gene>
<comment type="catalytic activity">
    <reaction evidence="5">
        <text>a di-trans,poly-cis-dolichyl beta-D-mannosyl phosphate + L-threonyl-[protein] = 3-O-(alpha-D-mannosyl)-L-threonyl-[protein] + a di-trans,poly-cis-dolichyl phosphate + H(+)</text>
        <dbReference type="Rhea" id="RHEA:53396"/>
        <dbReference type="Rhea" id="RHEA-COMP:11060"/>
        <dbReference type="Rhea" id="RHEA-COMP:13547"/>
        <dbReference type="Rhea" id="RHEA-COMP:19498"/>
        <dbReference type="Rhea" id="RHEA-COMP:19501"/>
        <dbReference type="ChEBI" id="CHEBI:15378"/>
        <dbReference type="ChEBI" id="CHEBI:30013"/>
        <dbReference type="ChEBI" id="CHEBI:57683"/>
        <dbReference type="ChEBI" id="CHEBI:58211"/>
        <dbReference type="ChEBI" id="CHEBI:137323"/>
        <dbReference type="EC" id="2.4.1.109"/>
    </reaction>
</comment>
<proteinExistence type="predicted"/>
<evidence type="ECO:0000256" key="6">
    <source>
        <dbReference type="ARBA" id="ARBA00045102"/>
    </source>
</evidence>
<dbReference type="Proteomes" id="UP001152798">
    <property type="component" value="Chromosome 5"/>
</dbReference>
<keyword evidence="4 7" id="KW-0472">Membrane</keyword>
<dbReference type="SUPFAM" id="SSF48452">
    <property type="entry name" value="TPR-like"/>
    <property type="match status" value="1"/>
</dbReference>
<dbReference type="GO" id="GO:0004169">
    <property type="term" value="F:dolichyl-phosphate-mannose-protein mannosyltransferase activity"/>
    <property type="evidence" value="ECO:0007669"/>
    <property type="project" value="UniProtKB-EC"/>
</dbReference>
<keyword evidence="7" id="KW-1133">Transmembrane helix</keyword>
<comment type="catalytic activity">
    <reaction evidence="6">
        <text>a di-trans,poly-cis-dolichyl beta-D-mannosyl phosphate + L-seryl-[protein] = 3-O-(alpha-D-mannosyl)-L-seryl-[protein] + a di-trans,poly-cis-dolichyl phosphate + H(+)</text>
        <dbReference type="Rhea" id="RHEA:17377"/>
        <dbReference type="Rhea" id="RHEA-COMP:9863"/>
        <dbReference type="Rhea" id="RHEA-COMP:13546"/>
        <dbReference type="Rhea" id="RHEA-COMP:19498"/>
        <dbReference type="Rhea" id="RHEA-COMP:19501"/>
        <dbReference type="ChEBI" id="CHEBI:15378"/>
        <dbReference type="ChEBI" id="CHEBI:29999"/>
        <dbReference type="ChEBI" id="CHEBI:57683"/>
        <dbReference type="ChEBI" id="CHEBI:58211"/>
        <dbReference type="ChEBI" id="CHEBI:137321"/>
        <dbReference type="EC" id="2.4.1.109"/>
    </reaction>
</comment>
<evidence type="ECO:0000313" key="9">
    <source>
        <dbReference type="EMBL" id="CAH1403315.1"/>
    </source>
</evidence>
<feature type="transmembrane region" description="Helical" evidence="7">
    <location>
        <begin position="349"/>
        <end position="371"/>
    </location>
</feature>
<dbReference type="AlphaFoldDB" id="A0A9P0MSV7"/>
<evidence type="ECO:0000256" key="4">
    <source>
        <dbReference type="ARBA" id="ARBA00023136"/>
    </source>
</evidence>
<evidence type="ECO:0000259" key="8">
    <source>
        <dbReference type="Pfam" id="PF08409"/>
    </source>
</evidence>
<organism evidence="9 10">
    <name type="scientific">Nezara viridula</name>
    <name type="common">Southern green stink bug</name>
    <name type="synonym">Cimex viridulus</name>
    <dbReference type="NCBI Taxonomy" id="85310"/>
    <lineage>
        <taxon>Eukaryota</taxon>
        <taxon>Metazoa</taxon>
        <taxon>Ecdysozoa</taxon>
        <taxon>Arthropoda</taxon>
        <taxon>Hexapoda</taxon>
        <taxon>Insecta</taxon>
        <taxon>Pterygota</taxon>
        <taxon>Neoptera</taxon>
        <taxon>Paraneoptera</taxon>
        <taxon>Hemiptera</taxon>
        <taxon>Heteroptera</taxon>
        <taxon>Panheteroptera</taxon>
        <taxon>Pentatomomorpha</taxon>
        <taxon>Pentatomoidea</taxon>
        <taxon>Pentatomidae</taxon>
        <taxon>Pentatominae</taxon>
        <taxon>Nezara</taxon>
    </lineage>
</organism>
<reference evidence="9" key="1">
    <citation type="submission" date="2022-01" db="EMBL/GenBank/DDBJ databases">
        <authorList>
            <person name="King R."/>
        </authorList>
    </citation>
    <scope>NUCLEOTIDE SEQUENCE</scope>
</reference>
<feature type="non-terminal residue" evidence="9">
    <location>
        <position position="1"/>
    </location>
</feature>
<feature type="transmembrane region" description="Helical" evidence="7">
    <location>
        <begin position="259"/>
        <end position="276"/>
    </location>
</feature>
<feature type="transmembrane region" description="Helical" evidence="7">
    <location>
        <begin position="407"/>
        <end position="425"/>
    </location>
</feature>
<feature type="non-terminal residue" evidence="9">
    <location>
        <position position="534"/>
    </location>
</feature>
<dbReference type="PANTHER" id="PTHR44227">
    <property type="match status" value="1"/>
</dbReference>
<dbReference type="OrthoDB" id="19588at2759"/>
<dbReference type="GO" id="GO:0030968">
    <property type="term" value="P:endoplasmic reticulum unfolded protein response"/>
    <property type="evidence" value="ECO:0007669"/>
    <property type="project" value="TreeGrafter"/>
</dbReference>
<dbReference type="Pfam" id="PF08409">
    <property type="entry name" value="TMTC_DUF1736"/>
    <property type="match status" value="1"/>
</dbReference>
<protein>
    <recommendedName>
        <fullName evidence="8">DUF1736 domain-containing protein</fullName>
    </recommendedName>
</protein>
<keyword evidence="2" id="KW-0677">Repeat</keyword>
<dbReference type="PANTHER" id="PTHR44227:SF3">
    <property type="entry name" value="PROTEIN O-MANNOSYL-TRANSFERASE TMTC4"/>
    <property type="match status" value="1"/>
</dbReference>
<feature type="transmembrane region" description="Helical" evidence="7">
    <location>
        <begin position="94"/>
        <end position="112"/>
    </location>
</feature>
<keyword evidence="10" id="KW-1185">Reference proteome</keyword>
<evidence type="ECO:0000256" key="1">
    <source>
        <dbReference type="ARBA" id="ARBA00003582"/>
    </source>
</evidence>
<dbReference type="GO" id="GO:0005783">
    <property type="term" value="C:endoplasmic reticulum"/>
    <property type="evidence" value="ECO:0007669"/>
    <property type="project" value="TreeGrafter"/>
</dbReference>
<keyword evidence="7" id="KW-0812">Transmembrane</keyword>
<evidence type="ECO:0000256" key="5">
    <source>
        <dbReference type="ARBA" id="ARBA00045085"/>
    </source>
</evidence>